<sequence length="747" mass="83404">MLFRNIKHGVRGTLISLFFLVMPAIGSADSFMGRASLEGYDSWDWSGFEARILIEDKPVSLPVPLIDDGSFELHNLAHIPSDRGIVEVFSERYILRGRLSDQPIIVSPMSTASLALDIEANSRLLDARGVKPSSEAKLTAIANAIHSVFYSQVASPKKLEASPILLSRYSDTWSLAQHLSRYPQHLIGYQVKYHDELAVSHHSMKGKHKLNINTPLNIEQSLMLRLDSQGRPLRWQYLEFNEAPWACVDYFEKRIRWPLGVRLWAVDPSLASHYNLIQAGTNIDELIRDNHCGNTNWRLPTVQEMMSLIDSDSGAWRFPLSLPVSGLGPYWVQGDQGEPQVLDLVTKEINESTEAAKLLPIAFTADAPPPTAVRDTTPVNLVQLRNAYSQPSGKWPKATLDEGVPFKELASLPPVAFPQNNPYSPEKVRLGKALFFDKNLSKQRNIACSSCHIPDQHWGDGRKLSPGTDGKNGRRNAMPILNVAYNTSQFWDGRVGSLEEQSIHPIVDQLEMALTLDELLDRLKADSQYPALFASAFGDSEISLDRFKQAVATFERSLISKPSDFDRFLSGDQQAMTDQQIWGLHLFRTKARCANCHSGPTLSDQSFRNTGLTYYGRRLEDVGRFTLDYRHESMGAFRVPPLRDIAFTAPYMHNGVFPTLATETKSGAVVGVLAMYNAGMTKGRNANYPQYATKYDPFFPVVDDLIQPLGLSNEELLALDAFLKSVSAASRLTPASIDVLQNPSIER</sequence>
<dbReference type="InterPro" id="IPR004852">
    <property type="entry name" value="Di-haem_cyt_c_peroxidsae"/>
</dbReference>
<dbReference type="OrthoDB" id="9805202at2"/>
<gene>
    <name evidence="15" type="ORF">RED65_02428</name>
</gene>
<dbReference type="PANTHER" id="PTHR30600">
    <property type="entry name" value="CYTOCHROME C PEROXIDASE-RELATED"/>
    <property type="match status" value="1"/>
</dbReference>
<comment type="subcellular location">
    <subcellularLocation>
        <location evidence="1">Periplasm</location>
    </subcellularLocation>
</comment>
<dbReference type="HOGENOM" id="CLU_372002_0_0_6"/>
<evidence type="ECO:0000256" key="7">
    <source>
        <dbReference type="ARBA" id="ARBA00022764"/>
    </source>
</evidence>
<evidence type="ECO:0000313" key="15">
    <source>
        <dbReference type="EMBL" id="EAT10939.1"/>
    </source>
</evidence>
<comment type="pathway">
    <text evidence="2">One-carbon metabolism; methylamine degradation.</text>
</comment>
<evidence type="ECO:0000256" key="8">
    <source>
        <dbReference type="ARBA" id="ARBA00022982"/>
    </source>
</evidence>
<dbReference type="InterPro" id="IPR051395">
    <property type="entry name" value="Cytochrome_c_Peroxidase/MauG"/>
</dbReference>
<evidence type="ECO:0000256" key="9">
    <source>
        <dbReference type="ARBA" id="ARBA00023002"/>
    </source>
</evidence>
<dbReference type="PROSITE" id="PS51007">
    <property type="entry name" value="CYTC"/>
    <property type="match status" value="1"/>
</dbReference>
<dbReference type="AlphaFoldDB" id="Q1MY71"/>
<keyword evidence="5 13" id="KW-0479">Metal-binding</keyword>
<dbReference type="Gene3D" id="1.10.760.10">
    <property type="entry name" value="Cytochrome c-like domain"/>
    <property type="match status" value="2"/>
</dbReference>
<evidence type="ECO:0000313" key="16">
    <source>
        <dbReference type="Proteomes" id="UP000004263"/>
    </source>
</evidence>
<dbReference type="Pfam" id="PF03150">
    <property type="entry name" value="CCP_MauG"/>
    <property type="match status" value="1"/>
</dbReference>
<evidence type="ECO:0000256" key="13">
    <source>
        <dbReference type="PROSITE-ProRule" id="PRU00433"/>
    </source>
</evidence>
<evidence type="ECO:0000256" key="4">
    <source>
        <dbReference type="ARBA" id="ARBA00022617"/>
    </source>
</evidence>
<dbReference type="GO" id="GO:0046872">
    <property type="term" value="F:metal ion binding"/>
    <property type="evidence" value="ECO:0007669"/>
    <property type="project" value="UniProtKB-KW"/>
</dbReference>
<dbReference type="GO" id="GO:0009055">
    <property type="term" value="F:electron transfer activity"/>
    <property type="evidence" value="ECO:0007669"/>
    <property type="project" value="InterPro"/>
</dbReference>
<dbReference type="SUPFAM" id="SSF46626">
    <property type="entry name" value="Cytochrome c"/>
    <property type="match status" value="2"/>
</dbReference>
<keyword evidence="9" id="KW-0560">Oxidoreductase</keyword>
<dbReference type="GO" id="GO:0020037">
    <property type="term" value="F:heme binding"/>
    <property type="evidence" value="ECO:0007669"/>
    <property type="project" value="InterPro"/>
</dbReference>
<dbReference type="STRING" id="207949.RED65_02428"/>
<evidence type="ECO:0000256" key="12">
    <source>
        <dbReference type="ARBA" id="ARBA00073576"/>
    </source>
</evidence>
<comment type="caution">
    <text evidence="15">The sequence shown here is derived from an EMBL/GenBank/DDBJ whole genome shotgun (WGS) entry which is preliminary data.</text>
</comment>
<reference evidence="15 16" key="1">
    <citation type="submission" date="2006-03" db="EMBL/GenBank/DDBJ databases">
        <authorList>
            <person name="Pinhassi J."/>
            <person name="Pedros-Alio C."/>
            <person name="Ferriera S."/>
            <person name="Johnson J."/>
            <person name="Kravitz S."/>
            <person name="Halpern A."/>
            <person name="Remington K."/>
            <person name="Beeson K."/>
            <person name="Tran B."/>
            <person name="Rogers Y.-H."/>
            <person name="Friedman R."/>
            <person name="Venter J.C."/>
        </authorList>
    </citation>
    <scope>NUCLEOTIDE SEQUENCE [LARGE SCALE GENOMIC DNA]</scope>
    <source>
        <strain evidence="15 16">RED65</strain>
    </source>
</reference>
<evidence type="ECO:0000256" key="11">
    <source>
        <dbReference type="ARBA" id="ARBA00058991"/>
    </source>
</evidence>
<keyword evidence="3" id="KW-0813">Transport</keyword>
<dbReference type="EMBL" id="AAQH01000028">
    <property type="protein sequence ID" value="EAT10939.1"/>
    <property type="molecule type" value="Genomic_DNA"/>
</dbReference>
<keyword evidence="15" id="KW-0575">Peroxidase</keyword>
<keyword evidence="16" id="KW-1185">Reference proteome</keyword>
<keyword evidence="6" id="KW-0732">Signal</keyword>
<dbReference type="GO" id="GO:0004130">
    <property type="term" value="F:cytochrome-c peroxidase activity"/>
    <property type="evidence" value="ECO:0007669"/>
    <property type="project" value="TreeGrafter"/>
</dbReference>
<name>Q1MY71_9GAMM</name>
<protein>
    <recommendedName>
        <fullName evidence="12">Methylamine utilization protein MauG</fullName>
    </recommendedName>
</protein>
<keyword evidence="7" id="KW-0574">Periplasm</keyword>
<keyword evidence="10 13" id="KW-0408">Iron</keyword>
<dbReference type="GO" id="GO:0042597">
    <property type="term" value="C:periplasmic space"/>
    <property type="evidence" value="ECO:0007669"/>
    <property type="project" value="UniProtKB-SubCell"/>
</dbReference>
<evidence type="ECO:0000256" key="3">
    <source>
        <dbReference type="ARBA" id="ARBA00022448"/>
    </source>
</evidence>
<keyword evidence="4 13" id="KW-0349">Heme</keyword>
<dbReference type="InterPro" id="IPR009056">
    <property type="entry name" value="Cyt_c-like_dom"/>
</dbReference>
<evidence type="ECO:0000256" key="6">
    <source>
        <dbReference type="ARBA" id="ARBA00022729"/>
    </source>
</evidence>
<evidence type="ECO:0000259" key="14">
    <source>
        <dbReference type="PROSITE" id="PS51007"/>
    </source>
</evidence>
<comment type="function">
    <text evidence="11">Involved in methylamine metabolism. Essential for the maturation of the beta subunit of MADH, presumably via a step in the biosynthesis of tryptophan tryptophylquinone (TTQ), the cofactor of MADH.</text>
</comment>
<keyword evidence="8" id="KW-0249">Electron transport</keyword>
<proteinExistence type="predicted"/>
<dbReference type="InterPro" id="IPR036909">
    <property type="entry name" value="Cyt_c-like_dom_sf"/>
</dbReference>
<accession>Q1MY71</accession>
<dbReference type="Proteomes" id="UP000004263">
    <property type="component" value="Unassembled WGS sequence"/>
</dbReference>
<evidence type="ECO:0000256" key="1">
    <source>
        <dbReference type="ARBA" id="ARBA00004418"/>
    </source>
</evidence>
<evidence type="ECO:0000256" key="5">
    <source>
        <dbReference type="ARBA" id="ARBA00022723"/>
    </source>
</evidence>
<dbReference type="FunFam" id="1.10.760.10:FF:000019">
    <property type="entry name" value="Di-heme cytochrome C peroxidase"/>
    <property type="match status" value="1"/>
</dbReference>
<evidence type="ECO:0000256" key="2">
    <source>
        <dbReference type="ARBA" id="ARBA00004856"/>
    </source>
</evidence>
<evidence type="ECO:0000256" key="10">
    <source>
        <dbReference type="ARBA" id="ARBA00023004"/>
    </source>
</evidence>
<dbReference type="RefSeq" id="WP_007019342.1">
    <property type="nucleotide sequence ID" value="NZ_CH724123.1"/>
</dbReference>
<organism evidence="15 16">
    <name type="scientific">Bermanella marisrubri</name>
    <dbReference type="NCBI Taxonomy" id="207949"/>
    <lineage>
        <taxon>Bacteria</taxon>
        <taxon>Pseudomonadati</taxon>
        <taxon>Pseudomonadota</taxon>
        <taxon>Gammaproteobacteria</taxon>
        <taxon>Oceanospirillales</taxon>
        <taxon>Oceanospirillaceae</taxon>
        <taxon>Bermanella</taxon>
    </lineage>
</organism>
<feature type="domain" description="Cytochrome c" evidence="14">
    <location>
        <begin position="426"/>
        <end position="527"/>
    </location>
</feature>